<gene>
    <name evidence="1" type="ORF">CEXT_522951</name>
</gene>
<dbReference type="Proteomes" id="UP001054945">
    <property type="component" value="Unassembled WGS sequence"/>
</dbReference>
<organism evidence="1 2">
    <name type="scientific">Caerostris extrusa</name>
    <name type="common">Bark spider</name>
    <name type="synonym">Caerostris bankana</name>
    <dbReference type="NCBI Taxonomy" id="172846"/>
    <lineage>
        <taxon>Eukaryota</taxon>
        <taxon>Metazoa</taxon>
        <taxon>Ecdysozoa</taxon>
        <taxon>Arthropoda</taxon>
        <taxon>Chelicerata</taxon>
        <taxon>Arachnida</taxon>
        <taxon>Araneae</taxon>
        <taxon>Araneomorphae</taxon>
        <taxon>Entelegynae</taxon>
        <taxon>Araneoidea</taxon>
        <taxon>Araneidae</taxon>
        <taxon>Caerostris</taxon>
    </lineage>
</organism>
<sequence>MINSLNSKRERRFGGEWRKSILSKIRKSKWDWERQWRLGARIQRKVTNQTGAQLDLLHRVGSLTFPKRPISSPYDKVFIHTGKRAKLGR</sequence>
<reference evidence="1 2" key="1">
    <citation type="submission" date="2021-06" db="EMBL/GenBank/DDBJ databases">
        <title>Caerostris extrusa draft genome.</title>
        <authorList>
            <person name="Kono N."/>
            <person name="Arakawa K."/>
        </authorList>
    </citation>
    <scope>NUCLEOTIDE SEQUENCE [LARGE SCALE GENOMIC DNA]</scope>
</reference>
<accession>A0AAV4QM31</accession>
<proteinExistence type="predicted"/>
<comment type="caution">
    <text evidence="1">The sequence shown here is derived from an EMBL/GenBank/DDBJ whole genome shotgun (WGS) entry which is preliminary data.</text>
</comment>
<evidence type="ECO:0000313" key="1">
    <source>
        <dbReference type="EMBL" id="GIY08523.1"/>
    </source>
</evidence>
<name>A0AAV4QM31_CAEEX</name>
<dbReference type="AlphaFoldDB" id="A0AAV4QM31"/>
<protein>
    <submittedName>
        <fullName evidence="1">Uncharacterized protein</fullName>
    </submittedName>
</protein>
<dbReference type="EMBL" id="BPLR01006262">
    <property type="protein sequence ID" value="GIY08523.1"/>
    <property type="molecule type" value="Genomic_DNA"/>
</dbReference>
<evidence type="ECO:0000313" key="2">
    <source>
        <dbReference type="Proteomes" id="UP001054945"/>
    </source>
</evidence>
<keyword evidence="2" id="KW-1185">Reference proteome</keyword>